<comment type="similarity">
    <text evidence="6">Belongs to the methyltransferase superfamily. tRNA (adenine-N(6)-)-methyltransferase family.</text>
</comment>
<keyword evidence="2 6" id="KW-0489">Methyltransferase</keyword>
<dbReference type="GO" id="GO:0032259">
    <property type="term" value="P:methylation"/>
    <property type="evidence" value="ECO:0007669"/>
    <property type="project" value="UniProtKB-KW"/>
</dbReference>
<keyword evidence="4 6" id="KW-0949">S-adenosyl-L-methionine</keyword>
<dbReference type="SUPFAM" id="SSF53335">
    <property type="entry name" value="S-adenosyl-L-methionine-dependent methyltransferases"/>
    <property type="match status" value="1"/>
</dbReference>
<keyword evidence="3 6" id="KW-0808">Transferase</keyword>
<keyword evidence="5 6" id="KW-0819">tRNA processing</keyword>
<dbReference type="PANTHER" id="PTHR47739">
    <property type="entry name" value="TRNA1(VAL) (ADENINE(37)-N6)-METHYLTRANSFERASE"/>
    <property type="match status" value="1"/>
</dbReference>
<evidence type="ECO:0000259" key="7">
    <source>
        <dbReference type="Pfam" id="PF05175"/>
    </source>
</evidence>
<dbReference type="InterPro" id="IPR050210">
    <property type="entry name" value="tRNA_Adenine-N(6)_MTase"/>
</dbReference>
<dbReference type="OrthoDB" id="5383291at2"/>
<comment type="catalytic activity">
    <reaction evidence="6">
        <text>adenosine(37) in tRNA1(Val) + S-adenosyl-L-methionine = N(6)-methyladenosine(37) in tRNA1(Val) + S-adenosyl-L-homocysteine + H(+)</text>
        <dbReference type="Rhea" id="RHEA:43160"/>
        <dbReference type="Rhea" id="RHEA-COMP:10369"/>
        <dbReference type="Rhea" id="RHEA-COMP:10370"/>
        <dbReference type="ChEBI" id="CHEBI:15378"/>
        <dbReference type="ChEBI" id="CHEBI:57856"/>
        <dbReference type="ChEBI" id="CHEBI:59789"/>
        <dbReference type="ChEBI" id="CHEBI:74411"/>
        <dbReference type="ChEBI" id="CHEBI:74449"/>
        <dbReference type="EC" id="2.1.1.223"/>
    </reaction>
</comment>
<dbReference type="Proteomes" id="UP000199153">
    <property type="component" value="Unassembled WGS sequence"/>
</dbReference>
<evidence type="ECO:0000256" key="5">
    <source>
        <dbReference type="ARBA" id="ARBA00022694"/>
    </source>
</evidence>
<evidence type="ECO:0000256" key="6">
    <source>
        <dbReference type="HAMAP-Rule" id="MF_01872"/>
    </source>
</evidence>
<dbReference type="Pfam" id="PF05175">
    <property type="entry name" value="MTS"/>
    <property type="match status" value="1"/>
</dbReference>
<comment type="function">
    <text evidence="6">Specifically methylates the adenine in position 37 of tRNA(1)(Val) (anticodon cmo5UAC).</text>
</comment>
<dbReference type="CDD" id="cd02440">
    <property type="entry name" value="AdoMet_MTases"/>
    <property type="match status" value="1"/>
</dbReference>
<accession>A0A1I5AQE2</accession>
<dbReference type="PANTHER" id="PTHR47739:SF1">
    <property type="entry name" value="TRNA1(VAL) (ADENINE(37)-N6)-METHYLTRANSFERASE"/>
    <property type="match status" value="1"/>
</dbReference>
<keyword evidence="9" id="KW-1185">Reference proteome</keyword>
<dbReference type="Gene3D" id="3.40.50.150">
    <property type="entry name" value="Vaccinia Virus protein VP39"/>
    <property type="match status" value="1"/>
</dbReference>
<evidence type="ECO:0000256" key="2">
    <source>
        <dbReference type="ARBA" id="ARBA00022603"/>
    </source>
</evidence>
<dbReference type="InterPro" id="IPR007848">
    <property type="entry name" value="Small_mtfrase_dom"/>
</dbReference>
<organism evidence="8 9">
    <name type="scientific">Salegentibacter flavus</name>
    <dbReference type="NCBI Taxonomy" id="287099"/>
    <lineage>
        <taxon>Bacteria</taxon>
        <taxon>Pseudomonadati</taxon>
        <taxon>Bacteroidota</taxon>
        <taxon>Flavobacteriia</taxon>
        <taxon>Flavobacteriales</taxon>
        <taxon>Flavobacteriaceae</taxon>
        <taxon>Salegentibacter</taxon>
    </lineage>
</organism>
<reference evidence="8 9" key="1">
    <citation type="submission" date="2016-10" db="EMBL/GenBank/DDBJ databases">
        <authorList>
            <person name="de Groot N.N."/>
        </authorList>
    </citation>
    <scope>NUCLEOTIDE SEQUENCE [LARGE SCALE GENOMIC DNA]</scope>
    <source>
        <strain evidence="8 9">DSM 17794</strain>
    </source>
</reference>
<feature type="domain" description="Methyltransferase small" evidence="7">
    <location>
        <begin position="38"/>
        <end position="131"/>
    </location>
</feature>
<sequence>MSQKAFQFKEFKIEQDRCAMKIGTDGVLLGAWVPLEHHPDSILDIGTGTGLIALMLAQRSPALLIDALEIDEDAYEQAVENFENSDWSDRLFCYHAAFDEFVEEMQDEEKYDLIISNPPFYSEDFTSENTQRNQARFAEALPFSELLAGASKLLSEEGIFSCIIPYREEENFLELAERSGLFPQKITRVKGTKNSGIKRSLLNLGFSKEEAFYDELILEISRHNYTEEYKQLASPFYLKL</sequence>
<keyword evidence="1 6" id="KW-0963">Cytoplasm</keyword>
<dbReference type="HAMAP" id="MF_01872">
    <property type="entry name" value="tRNA_methyltr_YfiC"/>
    <property type="match status" value="1"/>
</dbReference>
<evidence type="ECO:0000256" key="1">
    <source>
        <dbReference type="ARBA" id="ARBA00022490"/>
    </source>
</evidence>
<dbReference type="GO" id="GO:0003676">
    <property type="term" value="F:nucleic acid binding"/>
    <property type="evidence" value="ECO:0007669"/>
    <property type="project" value="InterPro"/>
</dbReference>
<protein>
    <recommendedName>
        <fullName evidence="6">tRNA1(Val) (adenine(37)-N6)-methyltransferase</fullName>
        <ecNumber evidence="6">2.1.1.223</ecNumber>
    </recommendedName>
    <alternativeName>
        <fullName evidence="6">tRNA m6A37 methyltransferase</fullName>
    </alternativeName>
</protein>
<dbReference type="PROSITE" id="PS00092">
    <property type="entry name" value="N6_MTASE"/>
    <property type="match status" value="1"/>
</dbReference>
<dbReference type="GO" id="GO:0008033">
    <property type="term" value="P:tRNA processing"/>
    <property type="evidence" value="ECO:0007669"/>
    <property type="project" value="UniProtKB-UniRule"/>
</dbReference>
<dbReference type="STRING" id="287099.SAMN05660413_01995"/>
<dbReference type="InterPro" id="IPR002052">
    <property type="entry name" value="DNA_methylase_N6_adenine_CS"/>
</dbReference>
<dbReference type="EMBL" id="FOVL01000011">
    <property type="protein sequence ID" value="SFN64600.1"/>
    <property type="molecule type" value="Genomic_DNA"/>
</dbReference>
<dbReference type="InterPro" id="IPR022882">
    <property type="entry name" value="tRNA_adenine-N6_MeTrfase"/>
</dbReference>
<evidence type="ECO:0000313" key="8">
    <source>
        <dbReference type="EMBL" id="SFN64600.1"/>
    </source>
</evidence>
<comment type="subcellular location">
    <subcellularLocation>
        <location evidence="6">Cytoplasm</location>
    </subcellularLocation>
</comment>
<dbReference type="InterPro" id="IPR029063">
    <property type="entry name" value="SAM-dependent_MTases_sf"/>
</dbReference>
<dbReference type="RefSeq" id="WP_093409028.1">
    <property type="nucleotide sequence ID" value="NZ_FOVL01000011.1"/>
</dbReference>
<evidence type="ECO:0000313" key="9">
    <source>
        <dbReference type="Proteomes" id="UP000199153"/>
    </source>
</evidence>
<dbReference type="GO" id="GO:0016430">
    <property type="term" value="F:tRNA (adenine-N6)-methyltransferase activity"/>
    <property type="evidence" value="ECO:0007669"/>
    <property type="project" value="UniProtKB-UniRule"/>
</dbReference>
<dbReference type="GO" id="GO:0005737">
    <property type="term" value="C:cytoplasm"/>
    <property type="evidence" value="ECO:0007669"/>
    <property type="project" value="UniProtKB-SubCell"/>
</dbReference>
<evidence type="ECO:0000256" key="4">
    <source>
        <dbReference type="ARBA" id="ARBA00022691"/>
    </source>
</evidence>
<dbReference type="EC" id="2.1.1.223" evidence="6"/>
<evidence type="ECO:0000256" key="3">
    <source>
        <dbReference type="ARBA" id="ARBA00022679"/>
    </source>
</evidence>
<gene>
    <name evidence="8" type="ORF">SAMN05660413_01995</name>
</gene>
<name>A0A1I5AQE2_9FLAO</name>
<proteinExistence type="inferred from homology"/>
<dbReference type="AlphaFoldDB" id="A0A1I5AQE2"/>